<organism evidence="1">
    <name type="scientific">marine sediment metagenome</name>
    <dbReference type="NCBI Taxonomy" id="412755"/>
    <lineage>
        <taxon>unclassified sequences</taxon>
        <taxon>metagenomes</taxon>
        <taxon>ecological metagenomes</taxon>
    </lineage>
</organism>
<reference evidence="1" key="1">
    <citation type="journal article" date="2015" name="Nature">
        <title>Complex archaea that bridge the gap between prokaryotes and eukaryotes.</title>
        <authorList>
            <person name="Spang A."/>
            <person name="Saw J.H."/>
            <person name="Jorgensen S.L."/>
            <person name="Zaremba-Niedzwiedzka K."/>
            <person name="Martijn J."/>
            <person name="Lind A.E."/>
            <person name="van Eijk R."/>
            <person name="Schleper C."/>
            <person name="Guy L."/>
            <person name="Ettema T.J."/>
        </authorList>
    </citation>
    <scope>NUCLEOTIDE SEQUENCE</scope>
</reference>
<gene>
    <name evidence="1" type="ORF">LCGC14_1199270</name>
</gene>
<protein>
    <submittedName>
        <fullName evidence="1">Uncharacterized protein</fullName>
    </submittedName>
</protein>
<dbReference type="AlphaFoldDB" id="A0A0F9PM79"/>
<proteinExistence type="predicted"/>
<sequence length="57" mass="6575">ALGIVTPLCPIEISQPTRISEVLQFKKKAVRVKRKRRFKASGEKIRKSLKRVRKIST</sequence>
<name>A0A0F9PM79_9ZZZZ</name>
<comment type="caution">
    <text evidence="1">The sequence shown here is derived from an EMBL/GenBank/DDBJ whole genome shotgun (WGS) entry which is preliminary data.</text>
</comment>
<feature type="non-terminal residue" evidence="1">
    <location>
        <position position="1"/>
    </location>
</feature>
<evidence type="ECO:0000313" key="1">
    <source>
        <dbReference type="EMBL" id="KKM94347.1"/>
    </source>
</evidence>
<dbReference type="EMBL" id="LAZR01006152">
    <property type="protein sequence ID" value="KKM94347.1"/>
    <property type="molecule type" value="Genomic_DNA"/>
</dbReference>
<accession>A0A0F9PM79</accession>